<name>K2BVM0_9BACT</name>
<evidence type="ECO:0000313" key="1">
    <source>
        <dbReference type="EMBL" id="EKD66284.1"/>
    </source>
</evidence>
<organism evidence="1">
    <name type="scientific">uncultured bacterium</name>
    <name type="common">gcode 4</name>
    <dbReference type="NCBI Taxonomy" id="1234023"/>
    <lineage>
        <taxon>Bacteria</taxon>
        <taxon>environmental samples</taxon>
    </lineage>
</organism>
<dbReference type="EMBL" id="AMFJ01021640">
    <property type="protein sequence ID" value="EKD66284.1"/>
    <property type="molecule type" value="Genomic_DNA"/>
</dbReference>
<gene>
    <name evidence="1" type="ORF">ACD_49C00054G0006</name>
</gene>
<comment type="caution">
    <text evidence="1">The sequence shown here is derived from an EMBL/GenBank/DDBJ whole genome shotgun (WGS) entry which is preliminary data.</text>
</comment>
<proteinExistence type="predicted"/>
<protein>
    <submittedName>
        <fullName evidence="1">Uncharacterized protein</fullName>
    </submittedName>
</protein>
<reference evidence="1" key="1">
    <citation type="journal article" date="2012" name="Science">
        <title>Fermentation, hydrogen, and sulfur metabolism in multiple uncultivated bacterial phyla.</title>
        <authorList>
            <person name="Wrighton K.C."/>
            <person name="Thomas B.C."/>
            <person name="Sharon I."/>
            <person name="Miller C.S."/>
            <person name="Castelle C.J."/>
            <person name="VerBerkmoes N.C."/>
            <person name="Wilkins M.J."/>
            <person name="Hettich R.L."/>
            <person name="Lipton M.S."/>
            <person name="Williams K.H."/>
            <person name="Long P.E."/>
            <person name="Banfield J.F."/>
        </authorList>
    </citation>
    <scope>NUCLEOTIDE SEQUENCE [LARGE SCALE GENOMIC DNA]</scope>
</reference>
<sequence>MFREEGWYTDKPVKNKETAKLWEVNIKADLSTFKNDVNIQKVNPIIAYLDKFDEYFKKKKMRLEVWQILFSPGVDDKFYIIASWVLSVISHTSTWEKKEIWKAKKWSFIWEGIIFWRNQKDVEVICAQEAEVIALNIDDLVKFETDLPKEAIEMYKYIIEISNKRLLESDKELANIYEATNKIIELSKTWEKGFLNIMDYSKKLFWAKYIIYVENHQVLSWLLFYKYDTRFKNVGVINKKVEWELTPNSSWIINSDNIFWAKKEDNILAIPLKMWPALKWFFLVGKEKWIITDNEVRIWNNLSPLIAWVIDNNQKESEKKYDK</sequence>
<accession>K2BVM0</accession>
<dbReference type="AlphaFoldDB" id="K2BVM0"/>